<dbReference type="EMBL" id="OZ020098">
    <property type="protein sequence ID" value="CAK9270891.1"/>
    <property type="molecule type" value="Genomic_DNA"/>
</dbReference>
<name>A0ABP0WVL8_9BRYO</name>
<evidence type="ECO:0000313" key="3">
    <source>
        <dbReference type="Proteomes" id="UP001497444"/>
    </source>
</evidence>
<feature type="region of interest" description="Disordered" evidence="1">
    <location>
        <begin position="207"/>
        <end position="237"/>
    </location>
</feature>
<dbReference type="PANTHER" id="PTHR34541:SF2">
    <property type="entry name" value="OS01G0729900 PROTEIN"/>
    <property type="match status" value="1"/>
</dbReference>
<keyword evidence="3" id="KW-1185">Reference proteome</keyword>
<sequence length="552" mass="59834">MVSHQEHGAWSGVQRQGQGMVEYINSMAQGLGCMLQSHMPLRPSFSPSLPFPPSLPSFPFPSHSMLSLSLPSPQLAFSSLSSQWPWQNPLPDAHSHGSGNGLGQDAKLGFPVVDWSLDGFESPSIYQLGQEVGYQFGQAGARVGACLGDLTGTVMQHFSGHQPVAHTDGDVSQESMQASSLLPPLCADIVGFSPAMKVEGLQLESQAPSNKGVISPVSTKGMGQGRAEEREETPVDAVASSAHGYDMRGISNEESVNILTNSQGQQLQKQRSVSVSTTFDSRNQDIETSVVARGEVWRAEASHGGASSPLFLVQVGPVLFVRASTLLIPIHLSKRHCLWYGFDRKEGLHSICPAVWSKHRQWLVMSMICLNPITCSFMDLQFPNGQLTYVTREGLTGSAFMPAFGGLLQAQGRIPGETKVSYSCKTKWGTRISPAIQLPDKSVSMEIVQPLAWQRSGVMVRPSLELCVTPMMGARTSGWRAEVNHYPMEKLSWGGGCTHYVETRAFASLSLGRSKRNGEHIGSSGLVVQVETPIDNIRRTSISLQLNSGVEF</sequence>
<evidence type="ECO:0000313" key="2">
    <source>
        <dbReference type="EMBL" id="CAK9270891.1"/>
    </source>
</evidence>
<dbReference type="Proteomes" id="UP001497444">
    <property type="component" value="Chromosome 3"/>
</dbReference>
<accession>A0ABP0WVL8</accession>
<gene>
    <name evidence="2" type="ORF">CSSPJE1EN1_LOCUS16369</name>
</gene>
<dbReference type="PANTHER" id="PTHR34541">
    <property type="entry name" value="OS01G0729900 PROTEIN"/>
    <property type="match status" value="1"/>
</dbReference>
<organism evidence="2 3">
    <name type="scientific">Sphagnum jensenii</name>
    <dbReference type="NCBI Taxonomy" id="128206"/>
    <lineage>
        <taxon>Eukaryota</taxon>
        <taxon>Viridiplantae</taxon>
        <taxon>Streptophyta</taxon>
        <taxon>Embryophyta</taxon>
        <taxon>Bryophyta</taxon>
        <taxon>Sphagnophytina</taxon>
        <taxon>Sphagnopsida</taxon>
        <taxon>Sphagnales</taxon>
        <taxon>Sphagnaceae</taxon>
        <taxon>Sphagnum</taxon>
    </lineage>
</organism>
<protein>
    <submittedName>
        <fullName evidence="2">Uncharacterized protein</fullName>
    </submittedName>
</protein>
<proteinExistence type="predicted"/>
<evidence type="ECO:0000256" key="1">
    <source>
        <dbReference type="SAM" id="MobiDB-lite"/>
    </source>
</evidence>
<reference evidence="2" key="1">
    <citation type="submission" date="2024-02" db="EMBL/GenBank/DDBJ databases">
        <authorList>
            <consortium name="ELIXIR-Norway"/>
            <consortium name="Elixir Norway"/>
        </authorList>
    </citation>
    <scope>NUCLEOTIDE SEQUENCE</scope>
</reference>